<reference evidence="1 2" key="1">
    <citation type="submission" date="2021-06" db="EMBL/GenBank/DDBJ databases">
        <title>Caerostris extrusa draft genome.</title>
        <authorList>
            <person name="Kono N."/>
            <person name="Arakawa K."/>
        </authorList>
    </citation>
    <scope>NUCLEOTIDE SEQUENCE [LARGE SCALE GENOMIC DNA]</scope>
</reference>
<evidence type="ECO:0000313" key="1">
    <source>
        <dbReference type="EMBL" id="GIY68357.1"/>
    </source>
</evidence>
<protein>
    <submittedName>
        <fullName evidence="1">Delta and Notch-like epidermal growth factor-related receptor</fullName>
    </submittedName>
</protein>
<gene>
    <name evidence="1" type="primary">DNER_1</name>
    <name evidence="1" type="ORF">CEXT_593721</name>
</gene>
<proteinExistence type="predicted"/>
<name>A0AAV4VDK6_CAEEX</name>
<dbReference type="Proteomes" id="UP001054945">
    <property type="component" value="Unassembled WGS sequence"/>
</dbReference>
<organism evidence="1 2">
    <name type="scientific">Caerostris extrusa</name>
    <name type="common">Bark spider</name>
    <name type="synonym">Caerostris bankana</name>
    <dbReference type="NCBI Taxonomy" id="172846"/>
    <lineage>
        <taxon>Eukaryota</taxon>
        <taxon>Metazoa</taxon>
        <taxon>Ecdysozoa</taxon>
        <taxon>Arthropoda</taxon>
        <taxon>Chelicerata</taxon>
        <taxon>Arachnida</taxon>
        <taxon>Araneae</taxon>
        <taxon>Araneomorphae</taxon>
        <taxon>Entelegynae</taxon>
        <taxon>Araneoidea</taxon>
        <taxon>Araneidae</taxon>
        <taxon>Caerostris</taxon>
    </lineage>
</organism>
<accession>A0AAV4VDK6</accession>
<comment type="caution">
    <text evidence="1">The sequence shown here is derived from an EMBL/GenBank/DDBJ whole genome shotgun (WGS) entry which is preliminary data.</text>
</comment>
<evidence type="ECO:0000313" key="2">
    <source>
        <dbReference type="Proteomes" id="UP001054945"/>
    </source>
</evidence>
<sequence length="129" mass="14639">MDRVLMRMGLKRPNSISCQWLLAAGIGVPNSSRVVCHYVRKCFQKEYDGDGVTIEAGHVIQLELQEGDWLVLQMNISVNSSYEETTENIDVVLDPVPEREAVSCNLAVFAHRSNGSLADWDRRQHHTER</sequence>
<keyword evidence="2" id="KW-1185">Reference proteome</keyword>
<keyword evidence="1" id="KW-0675">Receptor</keyword>
<dbReference type="EMBL" id="BPLR01014367">
    <property type="protein sequence ID" value="GIY68357.1"/>
    <property type="molecule type" value="Genomic_DNA"/>
</dbReference>
<dbReference type="AlphaFoldDB" id="A0AAV4VDK6"/>